<dbReference type="EMBL" id="JACHNC010000001">
    <property type="protein sequence ID" value="MBB4749124.1"/>
    <property type="molecule type" value="Genomic_DNA"/>
</dbReference>
<protein>
    <submittedName>
        <fullName evidence="3">Uncharacterized protein</fullName>
    </submittedName>
</protein>
<organism evidence="3 4">
    <name type="scientific">Actinoplanes lobatus</name>
    <dbReference type="NCBI Taxonomy" id="113568"/>
    <lineage>
        <taxon>Bacteria</taxon>
        <taxon>Bacillati</taxon>
        <taxon>Actinomycetota</taxon>
        <taxon>Actinomycetes</taxon>
        <taxon>Micromonosporales</taxon>
        <taxon>Micromonosporaceae</taxon>
        <taxon>Actinoplanes</taxon>
    </lineage>
</organism>
<proteinExistence type="predicted"/>
<evidence type="ECO:0000313" key="5">
    <source>
        <dbReference type="Proteomes" id="UP000631312"/>
    </source>
</evidence>
<dbReference type="Proteomes" id="UP000631312">
    <property type="component" value="Unassembled WGS sequence"/>
</dbReference>
<evidence type="ECO:0000313" key="4">
    <source>
        <dbReference type="Proteomes" id="UP000590511"/>
    </source>
</evidence>
<reference evidence="3 4" key="1">
    <citation type="submission" date="2020-08" db="EMBL/GenBank/DDBJ databases">
        <title>Sequencing the genomes of 1000 actinobacteria strains.</title>
        <authorList>
            <person name="Klenk H.-P."/>
        </authorList>
    </citation>
    <scope>NUCLEOTIDE SEQUENCE [LARGE SCALE GENOMIC DNA]</scope>
    <source>
        <strain evidence="3 4">DSM 43150</strain>
    </source>
</reference>
<evidence type="ECO:0000256" key="1">
    <source>
        <dbReference type="SAM" id="MobiDB-lite"/>
    </source>
</evidence>
<feature type="region of interest" description="Disordered" evidence="1">
    <location>
        <begin position="681"/>
        <end position="716"/>
    </location>
</feature>
<evidence type="ECO:0000313" key="3">
    <source>
        <dbReference type="EMBL" id="MBB4749124.1"/>
    </source>
</evidence>
<dbReference type="AlphaFoldDB" id="A0A7W7HEN3"/>
<name>A0A7W7HEN3_9ACTN</name>
<reference evidence="2 5" key="2">
    <citation type="submission" date="2021-01" db="EMBL/GenBank/DDBJ databases">
        <title>Whole genome shotgun sequence of Actinoplanes lobatus NBRC 12513.</title>
        <authorList>
            <person name="Komaki H."/>
            <person name="Tamura T."/>
        </authorList>
    </citation>
    <scope>NUCLEOTIDE SEQUENCE [LARGE SCALE GENOMIC DNA]</scope>
    <source>
        <strain evidence="2 5">NBRC 12513</strain>
    </source>
</reference>
<sequence>MDAPFAAQIYIDGTWTTVSAHTDEPARITGGRQKDAAVADPLLCSLKLRNDDGSLSARNPRGPYFGHLGRAVPARGIVPDDTHLWLPDDDAYVSTPDHASLDITGDLDVRADVQPLHWQRELGLPLAEKYLTTGNQRSWSWWVDDNMIMWLRWSSDGTFAAVIEVSSTEAIVPAGDGRIALRATLDVNNGAAGHTVVFYTSDTISGSWTQLGDPVVTAGTTSIFASTATLVSGTSLALPIDPVVGRLHALQVRSGIGGTVVANPDFTAQSVGATSFADSAGRTWSLVGDAEIRDFDCRASGEIADWPTRWTTSGRKRWASVEIGGWLRRLKLPSEPVRSPLFREATGAVNLPLMVGYWPCEDGSESTSLASGLTGGTTMTITGSPSLAASDRIPGSAPLLELATGVTLTGVPITHTGTGVIAVRMVADAPVSGWTADAVLCEVRAAGSSAVRWVLEVSNLGGLRIRGLDSTDTEIAATGYISFDVFGSRQMIGWQLTQVGSDVYWQMFTRVIADDLTVSEQGIDGTFTSRTVGRSTQLRIAPAGNLDGGSVGHIMLGTSATLAAGIDAAIVGNDGETAGRRLIRFGEEFDMPVRIIGHPDDTERMGPQKAGTKLELLSSCAAADRGILSEARDAMALEYRTRMSLYNQTPRAVLVYDTEGESPHLEPDDPTEDVVNDYTAERRGGSSYQARETAGRNSVAEHPDGVGPRPGGNTLDLETDDQLHDVAWWETHVGTWDDVRIPVVRVPLTRLVDAGKPELARAIAAAGPGDRLVITDPPPDLPPDPIDIQIQGWAEVIRPRRREITFNTLPHGPWVVGVAGVDLADSDGTTLVDPLTAVAAGAVEAVDVDVVGTPWPLDADVPFPMWILHPSGAKAERVTVTAISGATSPQTMTITRGLDGYTLAHDAGAELIMFQPLRWAR</sequence>
<gene>
    <name evidence="2" type="ORF">Alo02nite_56760</name>
    <name evidence="3" type="ORF">BJ964_003285</name>
</gene>
<comment type="caution">
    <text evidence="3">The sequence shown here is derived from an EMBL/GenBank/DDBJ whole genome shotgun (WGS) entry which is preliminary data.</text>
</comment>
<evidence type="ECO:0000313" key="2">
    <source>
        <dbReference type="EMBL" id="GIE42778.1"/>
    </source>
</evidence>
<accession>A0A7W7HEN3</accession>
<dbReference type="Proteomes" id="UP000590511">
    <property type="component" value="Unassembled WGS sequence"/>
</dbReference>
<dbReference type="RefSeq" id="WP_188121495.1">
    <property type="nucleotide sequence ID" value="NZ_BOMP01000098.1"/>
</dbReference>
<keyword evidence="5" id="KW-1185">Reference proteome</keyword>
<dbReference type="EMBL" id="BOMP01000098">
    <property type="protein sequence ID" value="GIE42778.1"/>
    <property type="molecule type" value="Genomic_DNA"/>
</dbReference>